<keyword evidence="3" id="KW-1185">Reference proteome</keyword>
<organism evidence="2 3">
    <name type="scientific">Trema orientale</name>
    <name type="common">Charcoal tree</name>
    <name type="synonym">Celtis orientalis</name>
    <dbReference type="NCBI Taxonomy" id="63057"/>
    <lineage>
        <taxon>Eukaryota</taxon>
        <taxon>Viridiplantae</taxon>
        <taxon>Streptophyta</taxon>
        <taxon>Embryophyta</taxon>
        <taxon>Tracheophyta</taxon>
        <taxon>Spermatophyta</taxon>
        <taxon>Magnoliopsida</taxon>
        <taxon>eudicotyledons</taxon>
        <taxon>Gunneridae</taxon>
        <taxon>Pentapetalae</taxon>
        <taxon>rosids</taxon>
        <taxon>fabids</taxon>
        <taxon>Rosales</taxon>
        <taxon>Cannabaceae</taxon>
        <taxon>Trema</taxon>
    </lineage>
</organism>
<comment type="caution">
    <text evidence="2">The sequence shown here is derived from an EMBL/GenBank/DDBJ whole genome shotgun (WGS) entry which is preliminary data.</text>
</comment>
<gene>
    <name evidence="2" type="ORF">TorRG33x02_312020</name>
</gene>
<dbReference type="EMBL" id="JXTC01000477">
    <property type="protein sequence ID" value="PON51188.1"/>
    <property type="molecule type" value="Genomic_DNA"/>
</dbReference>
<evidence type="ECO:0000313" key="3">
    <source>
        <dbReference type="Proteomes" id="UP000237000"/>
    </source>
</evidence>
<sequence>MLEVDSAKSVQSSAQQDSVDLDELRDKKGLVELDAAAQEVHLAEDPDFVQNLVDPFCVPKLYLLISAESTDSMKEVVSVSHRSYGRLW</sequence>
<dbReference type="InParanoid" id="A0A2P5BQW9"/>
<reference evidence="3" key="1">
    <citation type="submission" date="2016-06" db="EMBL/GenBank/DDBJ databases">
        <title>Parallel loss of symbiosis genes in relatives of nitrogen-fixing non-legume Parasponia.</title>
        <authorList>
            <person name="Van Velzen R."/>
            <person name="Holmer R."/>
            <person name="Bu F."/>
            <person name="Rutten L."/>
            <person name="Van Zeijl A."/>
            <person name="Liu W."/>
            <person name="Santuari L."/>
            <person name="Cao Q."/>
            <person name="Sharma T."/>
            <person name="Shen D."/>
            <person name="Roswanjaya Y."/>
            <person name="Wardhani T."/>
            <person name="Kalhor M.S."/>
            <person name="Jansen J."/>
            <person name="Van den Hoogen J."/>
            <person name="Gungor B."/>
            <person name="Hartog M."/>
            <person name="Hontelez J."/>
            <person name="Verver J."/>
            <person name="Yang W.-C."/>
            <person name="Schijlen E."/>
            <person name="Repin R."/>
            <person name="Schilthuizen M."/>
            <person name="Schranz E."/>
            <person name="Heidstra R."/>
            <person name="Miyata K."/>
            <person name="Fedorova E."/>
            <person name="Kohlen W."/>
            <person name="Bisseling T."/>
            <person name="Smit S."/>
            <person name="Geurts R."/>
        </authorList>
    </citation>
    <scope>NUCLEOTIDE SEQUENCE [LARGE SCALE GENOMIC DNA]</scope>
    <source>
        <strain evidence="3">cv. RG33-2</strain>
    </source>
</reference>
<dbReference type="Proteomes" id="UP000237000">
    <property type="component" value="Unassembled WGS sequence"/>
</dbReference>
<proteinExistence type="predicted"/>
<accession>A0A2P5BQW9</accession>
<dbReference type="AlphaFoldDB" id="A0A2P5BQW9"/>
<evidence type="ECO:0000313" key="2">
    <source>
        <dbReference type="EMBL" id="PON51188.1"/>
    </source>
</evidence>
<name>A0A2P5BQW9_TREOI</name>
<feature type="region of interest" description="Disordered" evidence="1">
    <location>
        <begin position="1"/>
        <end position="21"/>
    </location>
</feature>
<dbReference type="OrthoDB" id="10396154at2759"/>
<feature type="compositionally biased region" description="Low complexity" evidence="1">
    <location>
        <begin position="7"/>
        <end position="18"/>
    </location>
</feature>
<protein>
    <submittedName>
        <fullName evidence="2">Uncharacterized protein</fullName>
    </submittedName>
</protein>
<evidence type="ECO:0000256" key="1">
    <source>
        <dbReference type="SAM" id="MobiDB-lite"/>
    </source>
</evidence>